<dbReference type="InterPro" id="IPR037294">
    <property type="entry name" value="ABC_BtuC-like"/>
</dbReference>
<feature type="transmembrane region" description="Helical" evidence="8">
    <location>
        <begin position="309"/>
        <end position="325"/>
    </location>
</feature>
<feature type="transmembrane region" description="Helical" evidence="8">
    <location>
        <begin position="240"/>
        <end position="264"/>
    </location>
</feature>
<dbReference type="InterPro" id="IPR000522">
    <property type="entry name" value="ABC_transptr_permease_BtuC"/>
</dbReference>
<keyword evidence="10" id="KW-1185">Reference proteome</keyword>
<evidence type="ECO:0000313" key="10">
    <source>
        <dbReference type="Proteomes" id="UP000264883"/>
    </source>
</evidence>
<dbReference type="RefSeq" id="WP_119866084.1">
    <property type="nucleotide sequence ID" value="NZ_CP016786.1"/>
</dbReference>
<dbReference type="EMBL" id="CP016786">
    <property type="protein sequence ID" value="ASW43956.1"/>
    <property type="molecule type" value="Genomic_DNA"/>
</dbReference>
<dbReference type="CDD" id="cd06550">
    <property type="entry name" value="TM_ABC_iron-siderophores_like"/>
    <property type="match status" value="1"/>
</dbReference>
<keyword evidence="5 8" id="KW-0812">Transmembrane</keyword>
<evidence type="ECO:0000256" key="6">
    <source>
        <dbReference type="ARBA" id="ARBA00022989"/>
    </source>
</evidence>
<evidence type="ECO:0000313" key="9">
    <source>
        <dbReference type="EMBL" id="ASW43956.1"/>
    </source>
</evidence>
<accession>A0A343JEJ8</accession>
<dbReference type="PANTHER" id="PTHR30472">
    <property type="entry name" value="FERRIC ENTEROBACTIN TRANSPORT SYSTEM PERMEASE PROTEIN"/>
    <property type="match status" value="1"/>
</dbReference>
<keyword evidence="3" id="KW-0813">Transport</keyword>
<feature type="transmembrane region" description="Helical" evidence="8">
    <location>
        <begin position="120"/>
        <end position="138"/>
    </location>
</feature>
<dbReference type="AlphaFoldDB" id="A0A343JEJ8"/>
<evidence type="ECO:0000256" key="7">
    <source>
        <dbReference type="ARBA" id="ARBA00023136"/>
    </source>
</evidence>
<dbReference type="PANTHER" id="PTHR30472:SF1">
    <property type="entry name" value="FE(3+) DICITRATE TRANSPORT SYSTEM PERMEASE PROTEIN FECC-RELATED"/>
    <property type="match status" value="1"/>
</dbReference>
<dbReference type="Proteomes" id="UP000264883">
    <property type="component" value="Chromosome"/>
</dbReference>
<gene>
    <name evidence="9" type="ORF">BEN51_10815</name>
</gene>
<evidence type="ECO:0000256" key="5">
    <source>
        <dbReference type="ARBA" id="ARBA00022692"/>
    </source>
</evidence>
<dbReference type="FunFam" id="1.10.3470.10:FF:000001">
    <property type="entry name" value="Vitamin B12 ABC transporter permease BtuC"/>
    <property type="match status" value="1"/>
</dbReference>
<keyword evidence="6 8" id="KW-1133">Transmembrane helix</keyword>
<name>A0A343JEJ8_9CLOT</name>
<evidence type="ECO:0000256" key="3">
    <source>
        <dbReference type="ARBA" id="ARBA00022448"/>
    </source>
</evidence>
<dbReference type="Gene3D" id="1.10.3470.10">
    <property type="entry name" value="ABC transporter involved in vitamin B12 uptake, BtuC"/>
    <property type="match status" value="1"/>
</dbReference>
<dbReference type="Pfam" id="PF01032">
    <property type="entry name" value="FecCD"/>
    <property type="match status" value="1"/>
</dbReference>
<dbReference type="GO" id="GO:0005886">
    <property type="term" value="C:plasma membrane"/>
    <property type="evidence" value="ECO:0007669"/>
    <property type="project" value="UniProtKB-SubCell"/>
</dbReference>
<dbReference type="GO" id="GO:0022857">
    <property type="term" value="F:transmembrane transporter activity"/>
    <property type="evidence" value="ECO:0007669"/>
    <property type="project" value="InterPro"/>
</dbReference>
<keyword evidence="7 8" id="KW-0472">Membrane</keyword>
<sequence>MAQSKKHTLIFTIFSMLLLIGGLVLAVRLGSVPITFSHIFDSIFNYSESLELMLVRDVRIPRALAVLFTGGILGVTGAMIQGVTRNPIAEPSILGVSQGATLVIAIFYALGISINTSSVMAAAFIGALATGLLVLAFISKKANNNSIAKILLAGTAMSTFFISLTTIIGLLSNQAQMVGFWVSGGFRNATWSDFKLVFTFGIIGLIIAVLLSGKINILNLGDDVAIGLGENPERIRFMTLILMIPMCAAAVAVGKNIAFVGLIVPQIVRKLLGEDYRRNIPCSFLLGAVLLTYADIAARMLFDPYETPIGVFTALIGIPFFIAIARKERG</sequence>
<protein>
    <submittedName>
        <fullName evidence="9">Ferrichrome ABC transporter permease</fullName>
    </submittedName>
</protein>
<comment type="similarity">
    <text evidence="2">Belongs to the binding-protein-dependent transport system permease family. FecCD subfamily.</text>
</comment>
<proteinExistence type="inferred from homology"/>
<evidence type="ECO:0000256" key="2">
    <source>
        <dbReference type="ARBA" id="ARBA00007935"/>
    </source>
</evidence>
<evidence type="ECO:0000256" key="1">
    <source>
        <dbReference type="ARBA" id="ARBA00004651"/>
    </source>
</evidence>
<feature type="transmembrane region" description="Helical" evidence="8">
    <location>
        <begin position="150"/>
        <end position="171"/>
    </location>
</feature>
<evidence type="ECO:0000256" key="8">
    <source>
        <dbReference type="SAM" id="Phobius"/>
    </source>
</evidence>
<feature type="transmembrane region" description="Helical" evidence="8">
    <location>
        <begin position="92"/>
        <end position="114"/>
    </location>
</feature>
<dbReference type="GO" id="GO:0033214">
    <property type="term" value="P:siderophore-iron import into cell"/>
    <property type="evidence" value="ECO:0007669"/>
    <property type="project" value="TreeGrafter"/>
</dbReference>
<organism evidence="9 10">
    <name type="scientific">Clostridium isatidis</name>
    <dbReference type="NCBI Taxonomy" id="182773"/>
    <lineage>
        <taxon>Bacteria</taxon>
        <taxon>Bacillati</taxon>
        <taxon>Bacillota</taxon>
        <taxon>Clostridia</taxon>
        <taxon>Eubacteriales</taxon>
        <taxon>Clostridiaceae</taxon>
        <taxon>Clostridium</taxon>
    </lineage>
</organism>
<dbReference type="SUPFAM" id="SSF81345">
    <property type="entry name" value="ABC transporter involved in vitamin B12 uptake, BtuC"/>
    <property type="match status" value="1"/>
</dbReference>
<dbReference type="OrthoDB" id="9792889at2"/>
<comment type="subcellular location">
    <subcellularLocation>
        <location evidence="1">Cell membrane</location>
        <topology evidence="1">Multi-pass membrane protein</topology>
    </subcellularLocation>
</comment>
<reference evidence="9 10" key="1">
    <citation type="submission" date="2016-08" db="EMBL/GenBank/DDBJ databases">
        <title>Complete Genome Sequence Of The Indigo Reducing Clostridium isatidis DSM15098.</title>
        <authorList>
            <person name="Little G.T."/>
            <person name="Minton N.P."/>
        </authorList>
    </citation>
    <scope>NUCLEOTIDE SEQUENCE [LARGE SCALE GENOMIC DNA]</scope>
    <source>
        <strain evidence="9 10">DSM 15098</strain>
    </source>
</reference>
<evidence type="ECO:0000256" key="4">
    <source>
        <dbReference type="ARBA" id="ARBA00022475"/>
    </source>
</evidence>
<feature type="transmembrane region" description="Helical" evidence="8">
    <location>
        <begin position="191"/>
        <end position="211"/>
    </location>
</feature>
<keyword evidence="4" id="KW-1003">Cell membrane</keyword>
<feature type="transmembrane region" description="Helical" evidence="8">
    <location>
        <begin position="60"/>
        <end position="80"/>
    </location>
</feature>
<dbReference type="KEGG" id="cia:BEN51_10815"/>